<evidence type="ECO:0000256" key="1">
    <source>
        <dbReference type="SAM" id="Phobius"/>
    </source>
</evidence>
<proteinExistence type="predicted"/>
<organism evidence="2 3">
    <name type="scientific">Linum trigynum</name>
    <dbReference type="NCBI Taxonomy" id="586398"/>
    <lineage>
        <taxon>Eukaryota</taxon>
        <taxon>Viridiplantae</taxon>
        <taxon>Streptophyta</taxon>
        <taxon>Embryophyta</taxon>
        <taxon>Tracheophyta</taxon>
        <taxon>Spermatophyta</taxon>
        <taxon>Magnoliopsida</taxon>
        <taxon>eudicotyledons</taxon>
        <taxon>Gunneridae</taxon>
        <taxon>Pentapetalae</taxon>
        <taxon>rosids</taxon>
        <taxon>fabids</taxon>
        <taxon>Malpighiales</taxon>
        <taxon>Linaceae</taxon>
        <taxon>Linum</taxon>
    </lineage>
</organism>
<keyword evidence="1" id="KW-0812">Transmembrane</keyword>
<accession>A0AAV2F5B8</accession>
<feature type="transmembrane region" description="Helical" evidence="1">
    <location>
        <begin position="31"/>
        <end position="50"/>
    </location>
</feature>
<sequence length="66" mass="7529">MHQLLTYDQINFATKQTSSSVNTRDLPTSAASLYIQMSSFPCVAMVYFFVPKKKNQQKLEAHEEQG</sequence>
<keyword evidence="1" id="KW-0472">Membrane</keyword>
<dbReference type="EMBL" id="OZ034819">
    <property type="protein sequence ID" value="CAL1393137.1"/>
    <property type="molecule type" value="Genomic_DNA"/>
</dbReference>
<protein>
    <submittedName>
        <fullName evidence="2">Uncharacterized protein</fullName>
    </submittedName>
</protein>
<keyword evidence="3" id="KW-1185">Reference proteome</keyword>
<reference evidence="2 3" key="1">
    <citation type="submission" date="2024-04" db="EMBL/GenBank/DDBJ databases">
        <authorList>
            <person name="Fracassetti M."/>
        </authorList>
    </citation>
    <scope>NUCLEOTIDE SEQUENCE [LARGE SCALE GENOMIC DNA]</scope>
</reference>
<evidence type="ECO:0000313" key="3">
    <source>
        <dbReference type="Proteomes" id="UP001497516"/>
    </source>
</evidence>
<keyword evidence="1" id="KW-1133">Transmembrane helix</keyword>
<evidence type="ECO:0000313" key="2">
    <source>
        <dbReference type="EMBL" id="CAL1393137.1"/>
    </source>
</evidence>
<gene>
    <name evidence="2" type="ORF">LTRI10_LOCUS33732</name>
</gene>
<name>A0AAV2F5B8_9ROSI</name>
<dbReference type="AlphaFoldDB" id="A0AAV2F5B8"/>
<dbReference type="Proteomes" id="UP001497516">
    <property type="component" value="Chromosome 6"/>
</dbReference>